<reference evidence="3" key="1">
    <citation type="journal article" date="2014" name="Int. J. Syst. Evol. Microbiol.">
        <title>Complete genome sequence of Corynebacterium casei LMG S-19264T (=DSM 44701T), isolated from a smear-ripened cheese.</title>
        <authorList>
            <consortium name="US DOE Joint Genome Institute (JGI-PGF)"/>
            <person name="Walter F."/>
            <person name="Albersmeier A."/>
            <person name="Kalinowski J."/>
            <person name="Ruckert C."/>
        </authorList>
    </citation>
    <scope>NUCLEOTIDE SEQUENCE</scope>
    <source>
        <strain evidence="3">CGMCC 1.15178</strain>
    </source>
</reference>
<dbReference type="AlphaFoldDB" id="A0A916ZED0"/>
<accession>A0A916ZED0</accession>
<feature type="domain" description="Copper amine oxidase-like N-terminal" evidence="2">
    <location>
        <begin position="41"/>
        <end position="137"/>
    </location>
</feature>
<proteinExistence type="predicted"/>
<dbReference type="InterPro" id="IPR036582">
    <property type="entry name" value="Mao_N_sf"/>
</dbReference>
<dbReference type="Pfam" id="PF07833">
    <property type="entry name" value="Cu_amine_oxidN1"/>
    <property type="match status" value="1"/>
</dbReference>
<dbReference type="RefSeq" id="WP_188997316.1">
    <property type="nucleotide sequence ID" value="NZ_BMHP01000005.1"/>
</dbReference>
<organism evidence="3 4">
    <name type="scientific">Paenibacillus nasutitermitis</name>
    <dbReference type="NCBI Taxonomy" id="1652958"/>
    <lineage>
        <taxon>Bacteria</taxon>
        <taxon>Bacillati</taxon>
        <taxon>Bacillota</taxon>
        <taxon>Bacilli</taxon>
        <taxon>Bacillales</taxon>
        <taxon>Paenibacillaceae</taxon>
        <taxon>Paenibacillus</taxon>
    </lineage>
</organism>
<evidence type="ECO:0000256" key="1">
    <source>
        <dbReference type="SAM" id="SignalP"/>
    </source>
</evidence>
<dbReference type="Proteomes" id="UP000612456">
    <property type="component" value="Unassembled WGS sequence"/>
</dbReference>
<evidence type="ECO:0000313" key="3">
    <source>
        <dbReference type="EMBL" id="GGD90314.1"/>
    </source>
</evidence>
<gene>
    <name evidence="3" type="ORF">GCM10010911_56220</name>
</gene>
<keyword evidence="1" id="KW-0732">Signal</keyword>
<evidence type="ECO:0000259" key="2">
    <source>
        <dbReference type="Pfam" id="PF07833"/>
    </source>
</evidence>
<comment type="caution">
    <text evidence="3">The sequence shown here is derived from an EMBL/GenBank/DDBJ whole genome shotgun (WGS) entry which is preliminary data.</text>
</comment>
<reference evidence="3" key="2">
    <citation type="submission" date="2020-09" db="EMBL/GenBank/DDBJ databases">
        <authorList>
            <person name="Sun Q."/>
            <person name="Zhou Y."/>
        </authorList>
    </citation>
    <scope>NUCLEOTIDE SEQUENCE</scope>
    <source>
        <strain evidence="3">CGMCC 1.15178</strain>
    </source>
</reference>
<keyword evidence="4" id="KW-1185">Reference proteome</keyword>
<evidence type="ECO:0000313" key="4">
    <source>
        <dbReference type="Proteomes" id="UP000612456"/>
    </source>
</evidence>
<feature type="chain" id="PRO_5037196777" description="Copper amine oxidase-like N-terminal domain-containing protein" evidence="1">
    <location>
        <begin position="24"/>
        <end position="370"/>
    </location>
</feature>
<dbReference type="SUPFAM" id="SSF55383">
    <property type="entry name" value="Copper amine oxidase, domain N"/>
    <property type="match status" value="1"/>
</dbReference>
<dbReference type="InterPro" id="IPR012854">
    <property type="entry name" value="Cu_amine_oxidase-like_N"/>
</dbReference>
<protein>
    <recommendedName>
        <fullName evidence="2">Copper amine oxidase-like N-terminal domain-containing protein</fullName>
    </recommendedName>
</protein>
<dbReference type="EMBL" id="BMHP01000005">
    <property type="protein sequence ID" value="GGD90314.1"/>
    <property type="molecule type" value="Genomic_DNA"/>
</dbReference>
<name>A0A916ZED0_9BACL</name>
<feature type="signal peptide" evidence="1">
    <location>
        <begin position="1"/>
        <end position="23"/>
    </location>
</feature>
<sequence length="370" mass="40328">MKNKKWILLTLSSMLLLPAAVQAGTPAYYTLGWSSGGVSTGPAMVKNGVAYLDAAAMGSSAGLEIKADTSGKRIQFDGWEKHFAVRIGSRTGVLDGKVTDLGGTVLKQGENIYVPAKFLIKALEGGSVSWDAKNNRILANGLHTFRQVGKTFEGSTYSISGENGDLYVSKGTAAPHKLASLGVQADSVDMTFNKTKGGLLVLTVLNNYGEPHINNQILSLVLKNGSVIRQSSVKYWLRWEKNVTQTDDSLLLTDGKQLRVIEDSTGNVEQTLDLVKLGGEDDVYFVEAFDPDFLLIRPNHKGLLTLIDRATGTSTLLYKELLSAEDQEYAETNDVPYHGDSLKFVKRSGNTLYFKDHNSTKEYTYTLGKA</sequence>